<evidence type="ECO:0000313" key="4">
    <source>
        <dbReference type="Proteomes" id="UP001211907"/>
    </source>
</evidence>
<proteinExistence type="predicted"/>
<feature type="region of interest" description="Disordered" evidence="1">
    <location>
        <begin position="258"/>
        <end position="281"/>
    </location>
</feature>
<evidence type="ECO:0000256" key="2">
    <source>
        <dbReference type="SAM" id="SignalP"/>
    </source>
</evidence>
<evidence type="ECO:0000256" key="1">
    <source>
        <dbReference type="SAM" id="MobiDB-lite"/>
    </source>
</evidence>
<dbReference type="AlphaFoldDB" id="A0AAD5T2B4"/>
<evidence type="ECO:0000313" key="3">
    <source>
        <dbReference type="EMBL" id="KAJ3122713.1"/>
    </source>
</evidence>
<keyword evidence="4" id="KW-1185">Reference proteome</keyword>
<gene>
    <name evidence="3" type="ORF">HK100_011861</name>
</gene>
<name>A0AAD5T2B4_9FUNG</name>
<feature type="chain" id="PRO_5042224960" evidence="2">
    <location>
        <begin position="25"/>
        <end position="865"/>
    </location>
</feature>
<protein>
    <submittedName>
        <fullName evidence="3">Uncharacterized protein</fullName>
    </submittedName>
</protein>
<feature type="region of interest" description="Disordered" evidence="1">
    <location>
        <begin position="408"/>
        <end position="437"/>
    </location>
</feature>
<feature type="compositionally biased region" description="Polar residues" evidence="1">
    <location>
        <begin position="424"/>
        <end position="437"/>
    </location>
</feature>
<dbReference type="EMBL" id="JADGJH010000786">
    <property type="protein sequence ID" value="KAJ3122713.1"/>
    <property type="molecule type" value="Genomic_DNA"/>
</dbReference>
<feature type="compositionally biased region" description="Acidic residues" evidence="1">
    <location>
        <begin position="412"/>
        <end position="422"/>
    </location>
</feature>
<sequence length="865" mass="91598">MSAFLTAAASILGLFYNTTHGTTALETPTSDVSFLRTATAALLFENLLPLLSNSNTAAATTFENLAKRWDDYDEGDYGDLPKSYFAVVDSGKFFCGITDKERSGEMFQCSGGGYTVAVFHLQKSINCKYVADKSETTNQHRNSVENNLFVHLALQNSNVETTLNSYITTTSPSSSSTTTVPIILNFAAVSTPKARKTPVLQKTNKRLTPATLRKDRLGNKVRTLGAAVDNLRQTKAVMDLINLPIVAAVAVEAQQQSLTKKQPKTPKNGICGGTGGRHVKQLTPNRKQEGVVAPYSGKRRGRKSKSQLEAGMMGGIEGAANGLSSSPPAAGTAIGIFATASSPVVSRYPRTGVMPMQYFSTDGGGSRVTTAVNGSPLSSFHYMQSPALTRASTSNLSTFLARFDVERMNGEGDGDASNEDGASESGSVSSQRLPSTTAVAEEDPFVAAACALMLINNNGAPSPITSQPLPSSLSLNTSVPQVSAISAKNLSLKRKISTSMNPMQFRKYLLREETFDDNSDKLATTSSTSLPFPILSSKHQQTRKTLFGKKSTTDLGILEKSTFLPNFMYSPISEGGVTAEAAAIGAGSSGLSIVNSVSALISTGVTAVATTTAAVAPASLISEETAAAATAIYSLHSETTITTPSKKKRKLMPRTHSALQFGSISVYSAMSPHPKPSQLPFKRSSSSIALATSVPTQVEQKIILEPQNREIKKAVVKTKAVVENTRTTYIDSKLSIIASSPQQKAFDSSNIISISSSDCIPAVACSNRSEIEISDALVTDDDDYFYKRNVDDDDDKNCQGELDCSSGRAEIYGIMRKQALMSPKAMGGSNGCRDSMDLDNFTTCPVSICAAAAGGGNGDAGAARQ</sequence>
<organism evidence="3 4">
    <name type="scientific">Physocladia obscura</name>
    <dbReference type="NCBI Taxonomy" id="109957"/>
    <lineage>
        <taxon>Eukaryota</taxon>
        <taxon>Fungi</taxon>
        <taxon>Fungi incertae sedis</taxon>
        <taxon>Chytridiomycota</taxon>
        <taxon>Chytridiomycota incertae sedis</taxon>
        <taxon>Chytridiomycetes</taxon>
        <taxon>Chytridiales</taxon>
        <taxon>Chytriomycetaceae</taxon>
        <taxon>Physocladia</taxon>
    </lineage>
</organism>
<feature type="signal peptide" evidence="2">
    <location>
        <begin position="1"/>
        <end position="24"/>
    </location>
</feature>
<comment type="caution">
    <text evidence="3">The sequence shown here is derived from an EMBL/GenBank/DDBJ whole genome shotgun (WGS) entry which is preliminary data.</text>
</comment>
<dbReference type="Proteomes" id="UP001211907">
    <property type="component" value="Unassembled WGS sequence"/>
</dbReference>
<accession>A0AAD5T2B4</accession>
<reference evidence="3" key="1">
    <citation type="submission" date="2020-05" db="EMBL/GenBank/DDBJ databases">
        <title>Phylogenomic resolution of chytrid fungi.</title>
        <authorList>
            <person name="Stajich J.E."/>
            <person name="Amses K."/>
            <person name="Simmons R."/>
            <person name="Seto K."/>
            <person name="Myers J."/>
            <person name="Bonds A."/>
            <person name="Quandt C.A."/>
            <person name="Barry K."/>
            <person name="Liu P."/>
            <person name="Grigoriev I."/>
            <person name="Longcore J.E."/>
            <person name="James T.Y."/>
        </authorList>
    </citation>
    <scope>NUCLEOTIDE SEQUENCE</scope>
    <source>
        <strain evidence="3">JEL0513</strain>
    </source>
</reference>
<keyword evidence="2" id="KW-0732">Signal</keyword>